<dbReference type="SUPFAM" id="SSF53756">
    <property type="entry name" value="UDP-Glycosyltransferase/glycogen phosphorylase"/>
    <property type="match status" value="1"/>
</dbReference>
<reference evidence="2 3" key="1">
    <citation type="submission" date="2017-02" db="EMBL/GenBank/DDBJ databases">
        <authorList>
            <person name="Peterson S.W."/>
        </authorList>
    </citation>
    <scope>NUCLEOTIDE SEQUENCE [LARGE SCALE GENOMIC DNA]</scope>
    <source>
        <strain evidence="2 3">DSM 22899</strain>
    </source>
</reference>
<keyword evidence="2" id="KW-0808">Transferase</keyword>
<dbReference type="Pfam" id="PF13524">
    <property type="entry name" value="Glyco_trans_1_2"/>
    <property type="match status" value="1"/>
</dbReference>
<sequence length="351" mass="40526">MIQILYLGDNDPFSTSAHRATALRRLGYHVRIVNPFDAVKRSLQSNVLNYIHYRTGYRALQAQLKKWIRRLLEDTTRYDIVWVDSGELFGVSCLSLLKSFKCPVILYNIDDPTGRRDKGRFKTLLKAIRHYDLVVVVRKETERECKLLGAKKVIRVYRSYDEIEHRPFDNPADIPAKYRSDVTFIGTWMKNENRDRFLCTLIEQDISVSIWGNRWPKSPYWERLKPYYRGAALGGRDYVAAIQGAKICLGFVSKGNRDQHTTRSAEIPYAGGLLCAERTPEHVAMYFPGKEAVFWSDAQDCALICKHLLRNDTLRERIKQAGAEKVRKLGLGNEMICKEILSHVDLQPVLL</sequence>
<evidence type="ECO:0000313" key="2">
    <source>
        <dbReference type="EMBL" id="SKB30670.1"/>
    </source>
</evidence>
<organism evidence="2 3">
    <name type="scientific">Parapedobacter luteus</name>
    <dbReference type="NCBI Taxonomy" id="623280"/>
    <lineage>
        <taxon>Bacteria</taxon>
        <taxon>Pseudomonadati</taxon>
        <taxon>Bacteroidota</taxon>
        <taxon>Sphingobacteriia</taxon>
        <taxon>Sphingobacteriales</taxon>
        <taxon>Sphingobacteriaceae</taxon>
        <taxon>Parapedobacter</taxon>
    </lineage>
</organism>
<evidence type="ECO:0000259" key="1">
    <source>
        <dbReference type="Pfam" id="PF13524"/>
    </source>
</evidence>
<dbReference type="GO" id="GO:0016740">
    <property type="term" value="F:transferase activity"/>
    <property type="evidence" value="ECO:0007669"/>
    <property type="project" value="UniProtKB-KW"/>
</dbReference>
<feature type="domain" description="Spore protein YkvP/CgeB glycosyl transferase-like" evidence="1">
    <location>
        <begin position="196"/>
        <end position="328"/>
    </location>
</feature>
<dbReference type="STRING" id="623280.SAMN05660226_00648"/>
<protein>
    <submittedName>
        <fullName evidence="2">Glycosyl transferases group 1</fullName>
    </submittedName>
</protein>
<name>A0A1T5A6X0_9SPHI</name>
<dbReference type="RefSeq" id="WP_079715356.1">
    <property type="nucleotide sequence ID" value="NZ_FUYS01000001.1"/>
</dbReference>
<proteinExistence type="predicted"/>
<dbReference type="EMBL" id="FUYS01000001">
    <property type="protein sequence ID" value="SKB30670.1"/>
    <property type="molecule type" value="Genomic_DNA"/>
</dbReference>
<dbReference type="AlphaFoldDB" id="A0A1T5A6X0"/>
<accession>A0A1T5A6X0</accession>
<keyword evidence="3" id="KW-1185">Reference proteome</keyword>
<dbReference type="OrthoDB" id="110463at2"/>
<evidence type="ECO:0000313" key="3">
    <source>
        <dbReference type="Proteomes" id="UP000190541"/>
    </source>
</evidence>
<gene>
    <name evidence="2" type="ORF">SAMN05660226_00648</name>
</gene>
<dbReference type="Gene3D" id="3.40.50.2000">
    <property type="entry name" value="Glycogen Phosphorylase B"/>
    <property type="match status" value="1"/>
</dbReference>
<dbReference type="Proteomes" id="UP000190541">
    <property type="component" value="Unassembled WGS sequence"/>
</dbReference>
<dbReference type="InterPro" id="IPR055259">
    <property type="entry name" value="YkvP/CgeB_Glyco_trans-like"/>
</dbReference>